<dbReference type="Gene3D" id="3.40.50.880">
    <property type="match status" value="1"/>
</dbReference>
<evidence type="ECO:0000256" key="1">
    <source>
        <dbReference type="ARBA" id="ARBA00023016"/>
    </source>
</evidence>
<keyword evidence="2" id="KW-0456">Lyase</keyword>
<dbReference type="AlphaFoldDB" id="A0A0A2DQ80"/>
<comment type="caution">
    <text evidence="5">The sequence shown here is derived from an EMBL/GenBank/DDBJ whole genome shotgun (WGS) entry which is preliminary data.</text>
</comment>
<evidence type="ECO:0000256" key="3">
    <source>
        <dbReference type="ARBA" id="ARBA00038493"/>
    </source>
</evidence>
<accession>A0A0A2DQ80</accession>
<protein>
    <submittedName>
        <fullName evidence="5">Transcriptional regulator</fullName>
    </submittedName>
</protein>
<dbReference type="GO" id="GO:0019172">
    <property type="term" value="F:glyoxalase III activity"/>
    <property type="evidence" value="ECO:0007669"/>
    <property type="project" value="TreeGrafter"/>
</dbReference>
<evidence type="ECO:0000256" key="2">
    <source>
        <dbReference type="ARBA" id="ARBA00023239"/>
    </source>
</evidence>
<keyword evidence="6" id="KW-1185">Reference proteome</keyword>
<dbReference type="InterPro" id="IPR029062">
    <property type="entry name" value="Class_I_gatase-like"/>
</dbReference>
<dbReference type="EMBL" id="JRVJ01000003">
    <property type="protein sequence ID" value="KGM19006.1"/>
    <property type="molecule type" value="Genomic_DNA"/>
</dbReference>
<comment type="similarity">
    <text evidence="3">Belongs to the peptidase C56 family. HSP31-like subfamily.</text>
</comment>
<dbReference type="GeneID" id="300551792"/>
<dbReference type="SUPFAM" id="SSF52317">
    <property type="entry name" value="Class I glutamine amidotransferase-like"/>
    <property type="match status" value="1"/>
</dbReference>
<dbReference type="RefSeq" id="WP_035113207.1">
    <property type="nucleotide sequence ID" value="NZ_CP047046.1"/>
</dbReference>
<dbReference type="PANTHER" id="PTHR48094:SF11">
    <property type="entry name" value="GLUTATHIONE-INDEPENDENT GLYOXALASE HSP31-RELATED"/>
    <property type="match status" value="1"/>
</dbReference>
<name>A0A0A2DQ80_9CORY</name>
<dbReference type="InterPro" id="IPR002818">
    <property type="entry name" value="DJ-1/PfpI"/>
</dbReference>
<gene>
    <name evidence="5" type="ORF">MA47_01740</name>
</gene>
<dbReference type="InterPro" id="IPR050325">
    <property type="entry name" value="Prot/Nucl_acid_deglycase"/>
</dbReference>
<dbReference type="GO" id="GO:0019243">
    <property type="term" value="P:methylglyoxal catabolic process to D-lactate via S-lactoyl-glutathione"/>
    <property type="evidence" value="ECO:0007669"/>
    <property type="project" value="TreeGrafter"/>
</dbReference>
<dbReference type="PANTHER" id="PTHR48094">
    <property type="entry name" value="PROTEIN/NUCLEIC ACID DEGLYCASE DJ-1-RELATED"/>
    <property type="match status" value="1"/>
</dbReference>
<sequence>MTTVLMAVSAADHWTLNDGSHHPTGFWAEELVVPYDIFRDAGFEVTIATPGAVAPTVDPVSISVKGGMLPTTAKKMADKVQQMSHVLNNSEDLHKVDAASYDIIFYPGGHGPMEDLAYDKISGGILTERLASGKLLGLLCHSPAALLATIDDATGQTPFAGKLITALSNTEEGMVTDKSKAPWLLEDRLKEAGLKYEKAALPFRPKLVRDGNLFTGQNPQSSEKLAKALVEAVQQG</sequence>
<proteinExistence type="inferred from homology"/>
<evidence type="ECO:0000313" key="6">
    <source>
        <dbReference type="Proteomes" id="UP000030145"/>
    </source>
</evidence>
<reference evidence="5 6" key="1">
    <citation type="submission" date="2014-10" db="EMBL/GenBank/DDBJ databases">
        <title>Whole Genome sequence of Corynebacterium auriscanis strain CIP 106629.</title>
        <authorList>
            <person name="Hassan S.S."/>
            <person name="Jamal S.B."/>
            <person name="Tiwari S."/>
            <person name="Oliveira L.D.C."/>
            <person name="Souza F."/>
            <person name="Mariano D.C."/>
            <person name="Almeida S."/>
            <person name="Dorella F."/>
            <person name="Pereira F."/>
            <person name="Carvalho A."/>
            <person name="Leal C.A."/>
            <person name="Soares S.D.C."/>
            <person name="Figueiredo H.C."/>
            <person name="Silva A."/>
            <person name="Azevedo V.A."/>
        </authorList>
    </citation>
    <scope>NUCLEOTIDE SEQUENCE [LARGE SCALE GENOMIC DNA]</scope>
    <source>
        <strain evidence="5 6">CIP 106629</strain>
    </source>
</reference>
<keyword evidence="1" id="KW-0346">Stress response</keyword>
<evidence type="ECO:0000313" key="5">
    <source>
        <dbReference type="EMBL" id="KGM19006.1"/>
    </source>
</evidence>
<dbReference type="GO" id="GO:0005737">
    <property type="term" value="C:cytoplasm"/>
    <property type="evidence" value="ECO:0007669"/>
    <property type="project" value="TreeGrafter"/>
</dbReference>
<dbReference type="CDD" id="cd03141">
    <property type="entry name" value="GATase1_Hsp31_like"/>
    <property type="match status" value="1"/>
</dbReference>
<evidence type="ECO:0000259" key="4">
    <source>
        <dbReference type="Pfam" id="PF01965"/>
    </source>
</evidence>
<dbReference type="Pfam" id="PF01965">
    <property type="entry name" value="DJ-1_PfpI"/>
    <property type="match status" value="1"/>
</dbReference>
<dbReference type="Proteomes" id="UP000030145">
    <property type="component" value="Unassembled WGS sequence"/>
</dbReference>
<feature type="domain" description="DJ-1/PfpI" evidence="4">
    <location>
        <begin position="28"/>
        <end position="231"/>
    </location>
</feature>
<organism evidence="5 6">
    <name type="scientific">Corynebacterium auriscanis</name>
    <dbReference type="NCBI Taxonomy" id="99807"/>
    <lineage>
        <taxon>Bacteria</taxon>
        <taxon>Bacillati</taxon>
        <taxon>Actinomycetota</taxon>
        <taxon>Actinomycetes</taxon>
        <taxon>Mycobacteriales</taxon>
        <taxon>Corynebacteriaceae</taxon>
        <taxon>Corynebacterium</taxon>
    </lineage>
</organism>